<dbReference type="InterPro" id="IPR050995">
    <property type="entry name" value="WD-F-box_domain-protein"/>
</dbReference>
<dbReference type="PROSITE" id="PS50294">
    <property type="entry name" value="WD_REPEATS_REGION"/>
    <property type="match status" value="1"/>
</dbReference>
<dbReference type="PROSITE" id="PS00678">
    <property type="entry name" value="WD_REPEATS_1"/>
    <property type="match status" value="2"/>
</dbReference>
<evidence type="ECO:0000256" key="3">
    <source>
        <dbReference type="PROSITE-ProRule" id="PRU00221"/>
    </source>
</evidence>
<dbReference type="InterPro" id="IPR015943">
    <property type="entry name" value="WD40/YVTN_repeat-like_dom_sf"/>
</dbReference>
<dbReference type="Pfam" id="PF00400">
    <property type="entry name" value="WD40"/>
    <property type="match status" value="3"/>
</dbReference>
<dbReference type="PROSITE" id="PS50082">
    <property type="entry name" value="WD_REPEATS_2"/>
    <property type="match status" value="3"/>
</dbReference>
<sequence>MTCKRRLKGHLSRITCMETTNNTIVSADTGGNIMLWDLERSPETLPWSYLSGELVGTLKTVFPVAVVSLKYDDMNLAAGSADGKVKVWDLNSVRLKHTLKVTPDTEEQQQNNNAINCIALQANEIITGSQDGLIKVWDMNTGKAHTSYQNNYEISCIQQFDSNSLCFSSHQENVIKVWDSRFPARPSRIFPGFGTGVQQFSFDGAKFVAAQSNLSVAILCLGGDPPVPESIALPLTPIDASPVFFTDSLLVVAGSAKVVLRHFDAI</sequence>
<dbReference type="EMBL" id="GIBP01004986">
    <property type="protein sequence ID" value="NDV33955.1"/>
    <property type="molecule type" value="Transcribed_RNA"/>
</dbReference>
<feature type="repeat" description="WD" evidence="3">
    <location>
        <begin position="64"/>
        <end position="98"/>
    </location>
</feature>
<proteinExistence type="predicted"/>
<dbReference type="InterPro" id="IPR001680">
    <property type="entry name" value="WD40_rpt"/>
</dbReference>
<evidence type="ECO:0000256" key="2">
    <source>
        <dbReference type="ARBA" id="ARBA00022737"/>
    </source>
</evidence>
<name>A0A6B2LAI9_9EUKA</name>
<dbReference type="PANTHER" id="PTHR14604">
    <property type="entry name" value="WD40 REPEAT PF20"/>
    <property type="match status" value="1"/>
</dbReference>
<keyword evidence="2" id="KW-0677">Repeat</keyword>
<dbReference type="InterPro" id="IPR019775">
    <property type="entry name" value="WD40_repeat_CS"/>
</dbReference>
<organism evidence="4">
    <name type="scientific">Arcella intermedia</name>
    <dbReference type="NCBI Taxonomy" id="1963864"/>
    <lineage>
        <taxon>Eukaryota</taxon>
        <taxon>Amoebozoa</taxon>
        <taxon>Tubulinea</taxon>
        <taxon>Elardia</taxon>
        <taxon>Arcellinida</taxon>
        <taxon>Sphaerothecina</taxon>
        <taxon>Arcellidae</taxon>
        <taxon>Arcella</taxon>
    </lineage>
</organism>
<dbReference type="SMART" id="SM00320">
    <property type="entry name" value="WD40"/>
    <property type="match status" value="4"/>
</dbReference>
<evidence type="ECO:0000256" key="1">
    <source>
        <dbReference type="ARBA" id="ARBA00022574"/>
    </source>
</evidence>
<dbReference type="PRINTS" id="PR00320">
    <property type="entry name" value="GPROTEINBRPT"/>
</dbReference>
<evidence type="ECO:0000313" key="4">
    <source>
        <dbReference type="EMBL" id="NDV33955.1"/>
    </source>
</evidence>
<dbReference type="Gene3D" id="2.130.10.10">
    <property type="entry name" value="YVTN repeat-like/Quinoprotein amine dehydrogenase"/>
    <property type="match status" value="1"/>
</dbReference>
<accession>A0A6B2LAI9</accession>
<keyword evidence="1 3" id="KW-0853">WD repeat</keyword>
<feature type="repeat" description="WD" evidence="3">
    <location>
        <begin position="108"/>
        <end position="147"/>
    </location>
</feature>
<protein>
    <submittedName>
        <fullName evidence="4">Uncharacterized protein</fullName>
    </submittedName>
</protein>
<dbReference type="InterPro" id="IPR036322">
    <property type="entry name" value="WD40_repeat_dom_sf"/>
</dbReference>
<dbReference type="AlphaFoldDB" id="A0A6B2LAI9"/>
<reference evidence="4" key="1">
    <citation type="journal article" date="2020" name="J. Eukaryot. Microbiol.">
        <title>De novo Sequencing, Assembly and Annotation of the Transcriptome for the Free-Living Testate Amoeba Arcella intermedia.</title>
        <authorList>
            <person name="Ribeiro G.M."/>
            <person name="Porfirio-Sousa A.L."/>
            <person name="Maurer-Alcala X.X."/>
            <person name="Katz L.A."/>
            <person name="Lahr D.J.G."/>
        </authorList>
    </citation>
    <scope>NUCLEOTIDE SEQUENCE</scope>
</reference>
<dbReference type="InterPro" id="IPR020472">
    <property type="entry name" value="WD40_PAC1"/>
</dbReference>
<feature type="repeat" description="WD" evidence="3">
    <location>
        <begin position="7"/>
        <end position="46"/>
    </location>
</feature>
<dbReference type="PANTHER" id="PTHR14604:SF4">
    <property type="entry name" value="F-BOX DOMAIN-CONTAINING PROTEIN"/>
    <property type="match status" value="1"/>
</dbReference>
<dbReference type="SUPFAM" id="SSF50978">
    <property type="entry name" value="WD40 repeat-like"/>
    <property type="match status" value="1"/>
</dbReference>